<dbReference type="EMBL" id="BAAANO010000031">
    <property type="protein sequence ID" value="GAA2013744.1"/>
    <property type="molecule type" value="Genomic_DNA"/>
</dbReference>
<comment type="caution">
    <text evidence="1">The sequence shown here is derived from an EMBL/GenBank/DDBJ whole genome shotgun (WGS) entry which is preliminary data.</text>
</comment>
<evidence type="ECO:0000313" key="1">
    <source>
        <dbReference type="EMBL" id="GAA2013744.1"/>
    </source>
</evidence>
<name>A0ABN2TLS8_9MICO</name>
<keyword evidence="2" id="KW-1185">Reference proteome</keyword>
<accession>A0ABN2TLS8</accession>
<dbReference type="Pfam" id="PF05045">
    <property type="entry name" value="RgpF"/>
    <property type="match status" value="1"/>
</dbReference>
<organism evidence="1 2">
    <name type="scientific">Brevibacterium samyangense</name>
    <dbReference type="NCBI Taxonomy" id="366888"/>
    <lineage>
        <taxon>Bacteria</taxon>
        <taxon>Bacillati</taxon>
        <taxon>Actinomycetota</taxon>
        <taxon>Actinomycetes</taxon>
        <taxon>Micrococcales</taxon>
        <taxon>Brevibacteriaceae</taxon>
        <taxon>Brevibacterium</taxon>
    </lineage>
</organism>
<protein>
    <recommendedName>
        <fullName evidence="3">Rhamnan synthesis protein F</fullName>
    </recommendedName>
</protein>
<evidence type="ECO:0008006" key="3">
    <source>
        <dbReference type="Google" id="ProtNLM"/>
    </source>
</evidence>
<reference evidence="1 2" key="1">
    <citation type="journal article" date="2019" name="Int. J. Syst. Evol. Microbiol.">
        <title>The Global Catalogue of Microorganisms (GCM) 10K type strain sequencing project: providing services to taxonomists for standard genome sequencing and annotation.</title>
        <authorList>
            <consortium name="The Broad Institute Genomics Platform"/>
            <consortium name="The Broad Institute Genome Sequencing Center for Infectious Disease"/>
            <person name="Wu L."/>
            <person name="Ma J."/>
        </authorList>
    </citation>
    <scope>NUCLEOTIDE SEQUENCE [LARGE SCALE GENOMIC DNA]</scope>
    <source>
        <strain evidence="1 2">JCM 14546</strain>
    </source>
</reference>
<sequence length="330" mass="37876">MAHYDVDRTLRPHTERTIRTYAADADRVVVVSTSGVNEQELEGLPSNVHFTTRPNFGYDFYSYKWGLDLVPDYPDFDTLVVSNDSFIGPSVPLRDVVESEPASRYDFMGMTWSLSHGAHAQSFFFVAGHNLIRSAGFRSFWKNMEPVSDRMKVIQAYEIGLTRAVREAGFASGGYFEPTPEEFDLARRRFRHHADVRLHVKHKDSFLSELTDWTGDQTKNFNPAAAWADRFLLDDRLPLLKFDTLRYDPYELGAERLLREAEKQKPTLMEGVREFLNATRDRYAFRPGENNVVVSDRERERSGLGYCMDEAFTADSARTNHTTRGKGMSL</sequence>
<gene>
    <name evidence="1" type="ORF">GCM10009755_26780</name>
</gene>
<proteinExistence type="predicted"/>
<dbReference type="InterPro" id="IPR007739">
    <property type="entry name" value="RgpF"/>
</dbReference>
<evidence type="ECO:0000313" key="2">
    <source>
        <dbReference type="Proteomes" id="UP001500755"/>
    </source>
</evidence>
<dbReference type="Proteomes" id="UP001500755">
    <property type="component" value="Unassembled WGS sequence"/>
</dbReference>